<reference evidence="7 8" key="1">
    <citation type="journal article" date="2019" name="Sci. Rep.">
        <title>Comparative genomics of chytrid fungi reveal insights into the obligate biotrophic and pathogenic lifestyle of Synchytrium endobioticum.</title>
        <authorList>
            <person name="van de Vossenberg B.T.L.H."/>
            <person name="Warris S."/>
            <person name="Nguyen H.D.T."/>
            <person name="van Gent-Pelzer M.P.E."/>
            <person name="Joly D.L."/>
            <person name="van de Geest H.C."/>
            <person name="Bonants P.J.M."/>
            <person name="Smith D.S."/>
            <person name="Levesque C.A."/>
            <person name="van der Lee T.A.J."/>
        </authorList>
    </citation>
    <scope>NUCLEOTIDE SEQUENCE [LARGE SCALE GENOMIC DNA]</scope>
    <source>
        <strain evidence="7 8">JEL517</strain>
    </source>
</reference>
<evidence type="ECO:0000256" key="3">
    <source>
        <dbReference type="ARBA" id="ARBA00023163"/>
    </source>
</evidence>
<dbReference type="GeneID" id="42005677"/>
<dbReference type="GO" id="GO:0006352">
    <property type="term" value="P:DNA-templated transcription initiation"/>
    <property type="evidence" value="ECO:0007669"/>
    <property type="project" value="InterPro"/>
</dbReference>
<keyword evidence="8" id="KW-1185">Reference proteome</keyword>
<sequence length="372" mass="41989">MTSRSSKKRPAAEMQQQDELQETQLTSPFKQVKVSWQIHLPPLFASNVMDGIQSYLNQFLIKYMPELDGVLLSYKHITLLNTSAKIINDNPYLIIPISVILTLFAPQLRSNLVGIVNKTSPDHIGLLVFGTFNASIPADAIRRDEYIWNEDEWCWLHVKRMEAVGVGSVMRFTVADLVKRNSMLSISGSLRLSPQTTGLIPSTSLSSQPPLPATHDDYEDEQGAPPSPAPKRVHVKPERTISNNNNNNSQLSSSDDLVNLKTEEYEEVVEQVLEEEEQQDIPEEKLLVRKRKNKSVEQGMDERSMQQQQQVVAAVVEESAVVKTIVKTEKVIKKMQSKNKEQPQVEPAVVTKIEEPKEPKKSKKGKKVKQES</sequence>
<dbReference type="Gene3D" id="2.40.50.1060">
    <property type="match status" value="1"/>
</dbReference>
<feature type="region of interest" description="Disordered" evidence="5">
    <location>
        <begin position="334"/>
        <end position="372"/>
    </location>
</feature>
<feature type="compositionally biased region" description="Basic residues" evidence="5">
    <location>
        <begin position="360"/>
        <end position="372"/>
    </location>
</feature>
<dbReference type="Pfam" id="PF17875">
    <property type="entry name" value="RPA43_OB"/>
    <property type="match status" value="1"/>
</dbReference>
<dbReference type="GO" id="GO:0006362">
    <property type="term" value="P:transcription elongation by RNA polymerase I"/>
    <property type="evidence" value="ECO:0007669"/>
    <property type="project" value="TreeGrafter"/>
</dbReference>
<dbReference type="InterPro" id="IPR036898">
    <property type="entry name" value="RNA_pol_Rpb7-like_N_sf"/>
</dbReference>
<feature type="compositionally biased region" description="Low complexity" evidence="5">
    <location>
        <begin position="199"/>
        <end position="208"/>
    </location>
</feature>
<dbReference type="Proteomes" id="UP000319731">
    <property type="component" value="Unassembled WGS sequence"/>
</dbReference>
<dbReference type="PANTHER" id="PTHR12709:SF5">
    <property type="entry name" value="DNA-DIRECTED RNA POLYMERASE I SUBUNIT RPA43"/>
    <property type="match status" value="1"/>
</dbReference>
<comment type="caution">
    <text evidence="7">The sequence shown here is derived from an EMBL/GenBank/DDBJ whole genome shotgun (WGS) entry which is preliminary data.</text>
</comment>
<dbReference type="GO" id="GO:0005736">
    <property type="term" value="C:RNA polymerase I complex"/>
    <property type="evidence" value="ECO:0007669"/>
    <property type="project" value="TreeGrafter"/>
</dbReference>
<dbReference type="InterPro" id="IPR041178">
    <property type="entry name" value="RPA43_OB"/>
</dbReference>
<dbReference type="AlphaFoldDB" id="A0A507C070"/>
<name>A0A507C070_9FUNG</name>
<dbReference type="EMBL" id="QEAO01000030">
    <property type="protein sequence ID" value="TPX32449.1"/>
    <property type="molecule type" value="Genomic_DNA"/>
</dbReference>
<evidence type="ECO:0000256" key="5">
    <source>
        <dbReference type="SAM" id="MobiDB-lite"/>
    </source>
</evidence>
<evidence type="ECO:0000256" key="1">
    <source>
        <dbReference type="ARBA" id="ARBA00004123"/>
    </source>
</evidence>
<evidence type="ECO:0000313" key="7">
    <source>
        <dbReference type="EMBL" id="TPX32449.1"/>
    </source>
</evidence>
<dbReference type="OrthoDB" id="10250504at2759"/>
<evidence type="ECO:0000259" key="6">
    <source>
        <dbReference type="Pfam" id="PF17875"/>
    </source>
</evidence>
<dbReference type="InterPro" id="IPR045113">
    <property type="entry name" value="Rpb7-like"/>
</dbReference>
<dbReference type="Gene3D" id="3.30.1490.120">
    <property type="entry name" value="RNA polymerase Rpb7-like, N-terminal domain"/>
    <property type="match status" value="1"/>
</dbReference>
<feature type="compositionally biased region" description="Low complexity" evidence="5">
    <location>
        <begin position="242"/>
        <end position="257"/>
    </location>
</feature>
<feature type="compositionally biased region" description="Basic and acidic residues" evidence="5">
    <location>
        <begin position="334"/>
        <end position="343"/>
    </location>
</feature>
<feature type="domain" description="RPA43 OB" evidence="6">
    <location>
        <begin position="106"/>
        <end position="190"/>
    </location>
</feature>
<feature type="region of interest" description="Disordered" evidence="5">
    <location>
        <begin position="1"/>
        <end position="20"/>
    </location>
</feature>
<keyword evidence="3" id="KW-0804">Transcription</keyword>
<proteinExistence type="predicted"/>
<evidence type="ECO:0000313" key="8">
    <source>
        <dbReference type="Proteomes" id="UP000319731"/>
    </source>
</evidence>
<dbReference type="PANTHER" id="PTHR12709">
    <property type="entry name" value="DNA-DIRECTED RNA POLYMERASE II, III"/>
    <property type="match status" value="1"/>
</dbReference>
<feature type="region of interest" description="Disordered" evidence="5">
    <location>
        <begin position="197"/>
        <end position="257"/>
    </location>
</feature>
<accession>A0A507C070</accession>
<protein>
    <recommendedName>
        <fullName evidence="6">RPA43 OB domain-containing protein</fullName>
    </recommendedName>
</protein>
<evidence type="ECO:0000256" key="2">
    <source>
        <dbReference type="ARBA" id="ARBA00022478"/>
    </source>
</evidence>
<dbReference type="RefSeq" id="XP_031023657.1">
    <property type="nucleotide sequence ID" value="XM_031170380.1"/>
</dbReference>
<dbReference type="STRING" id="1806994.A0A507C070"/>
<gene>
    <name evidence="7" type="ORF">SmJEL517_g04452</name>
</gene>
<keyword evidence="4" id="KW-0539">Nucleus</keyword>
<evidence type="ECO:0000256" key="4">
    <source>
        <dbReference type="ARBA" id="ARBA00023242"/>
    </source>
</evidence>
<comment type="subcellular location">
    <subcellularLocation>
        <location evidence="1">Nucleus</location>
    </subcellularLocation>
</comment>
<keyword evidence="2" id="KW-0240">DNA-directed RNA polymerase</keyword>
<organism evidence="7 8">
    <name type="scientific">Synchytrium microbalum</name>
    <dbReference type="NCBI Taxonomy" id="1806994"/>
    <lineage>
        <taxon>Eukaryota</taxon>
        <taxon>Fungi</taxon>
        <taxon>Fungi incertae sedis</taxon>
        <taxon>Chytridiomycota</taxon>
        <taxon>Chytridiomycota incertae sedis</taxon>
        <taxon>Chytridiomycetes</taxon>
        <taxon>Synchytriales</taxon>
        <taxon>Synchytriaceae</taxon>
        <taxon>Synchytrium</taxon>
    </lineage>
</organism>